<dbReference type="PROSITE" id="PS00687">
    <property type="entry name" value="ALDEHYDE_DEHYDR_GLU"/>
    <property type="match status" value="1"/>
</dbReference>
<feature type="active site" evidence="2">
    <location>
        <position position="261"/>
    </location>
</feature>
<organism evidence="5 6">
    <name type="scientific">Halobacillus naozhouensis</name>
    <dbReference type="NCBI Taxonomy" id="554880"/>
    <lineage>
        <taxon>Bacteria</taxon>
        <taxon>Bacillati</taxon>
        <taxon>Bacillota</taxon>
        <taxon>Bacilli</taxon>
        <taxon>Bacillales</taxon>
        <taxon>Bacillaceae</taxon>
        <taxon>Halobacillus</taxon>
    </lineage>
</organism>
<dbReference type="EC" id="1.2.1.-" evidence="5"/>
<keyword evidence="1 3" id="KW-0560">Oxidoreductase</keyword>
<dbReference type="Pfam" id="PF00171">
    <property type="entry name" value="Aldedh"/>
    <property type="match status" value="1"/>
</dbReference>
<dbReference type="GO" id="GO:0016491">
    <property type="term" value="F:oxidoreductase activity"/>
    <property type="evidence" value="ECO:0007669"/>
    <property type="project" value="UniProtKB-KW"/>
</dbReference>
<evidence type="ECO:0000256" key="2">
    <source>
        <dbReference type="PROSITE-ProRule" id="PRU10007"/>
    </source>
</evidence>
<evidence type="ECO:0000313" key="6">
    <source>
        <dbReference type="Proteomes" id="UP001221597"/>
    </source>
</evidence>
<proteinExistence type="inferred from homology"/>
<dbReference type="InterPro" id="IPR029510">
    <property type="entry name" value="Ald_DH_CS_GLU"/>
</dbReference>
<dbReference type="Proteomes" id="UP001221597">
    <property type="component" value="Chromosome"/>
</dbReference>
<dbReference type="Gene3D" id="3.40.309.10">
    <property type="entry name" value="Aldehyde Dehydrogenase, Chain A, domain 2"/>
    <property type="match status" value="1"/>
</dbReference>
<dbReference type="Gene3D" id="3.40.605.10">
    <property type="entry name" value="Aldehyde Dehydrogenase, Chain A, domain 1"/>
    <property type="match status" value="1"/>
</dbReference>
<evidence type="ECO:0000259" key="4">
    <source>
        <dbReference type="Pfam" id="PF00171"/>
    </source>
</evidence>
<accession>A0ABY8IZX1</accession>
<dbReference type="PANTHER" id="PTHR11699">
    <property type="entry name" value="ALDEHYDE DEHYDROGENASE-RELATED"/>
    <property type="match status" value="1"/>
</dbReference>
<feature type="domain" description="Aldehyde dehydrogenase" evidence="4">
    <location>
        <begin position="28"/>
        <end position="488"/>
    </location>
</feature>
<dbReference type="InterPro" id="IPR016161">
    <property type="entry name" value="Ald_DH/histidinol_DH"/>
</dbReference>
<keyword evidence="6" id="KW-1185">Reference proteome</keyword>
<name>A0ABY8IZX1_9BACI</name>
<dbReference type="RefSeq" id="WP_283077326.1">
    <property type="nucleotide sequence ID" value="NZ_CP121671.1"/>
</dbReference>
<dbReference type="CDD" id="cd07114">
    <property type="entry name" value="ALDH_DhaS"/>
    <property type="match status" value="1"/>
</dbReference>
<evidence type="ECO:0000256" key="3">
    <source>
        <dbReference type="RuleBase" id="RU003345"/>
    </source>
</evidence>
<reference evidence="5 6" key="1">
    <citation type="submission" date="2023-04" db="EMBL/GenBank/DDBJ databases">
        <title>Genome sequence of Halobacillus naozhouensis KACC 21980.</title>
        <authorList>
            <person name="Kim S."/>
            <person name="Heo J."/>
            <person name="Kwon S.-W."/>
        </authorList>
    </citation>
    <scope>NUCLEOTIDE SEQUENCE [LARGE SCALE GENOMIC DNA]</scope>
    <source>
        <strain evidence="5 6">KCTC 13234</strain>
    </source>
</reference>
<dbReference type="EMBL" id="CP121671">
    <property type="protein sequence ID" value="WFT75361.1"/>
    <property type="molecule type" value="Genomic_DNA"/>
</dbReference>
<dbReference type="SUPFAM" id="SSF53720">
    <property type="entry name" value="ALDH-like"/>
    <property type="match status" value="1"/>
</dbReference>
<dbReference type="InterPro" id="IPR015590">
    <property type="entry name" value="Aldehyde_DH_dom"/>
</dbReference>
<gene>
    <name evidence="5" type="ORF">P9989_02905</name>
</gene>
<sequence length="503" mass="54413">MATGTTEVKVEKDTYQLLINGAYTDGLSGNYFETYNPATGESIAKVAKASKEDVDLAVESARNAFTSGKWPKQGPAKRARLLNKIASIMRERFNELVEVEVLNSGKTVAAAQGQVSQAIEDFEFYAGAISTFGGATNPMVPNGFFNYTEKVPVGVCAQIIPWNYPLMMAAWKLAPALAAGCTIVLKPASYTPITAFMLADICHEAGLPDGVLNVITGSGSEIGPYLTEHPDVDKVAFTGETDTGKDIMARASETLKRVTLELGGKSPSIVCEDCDLEGAVDGSLFGIFYNTGQSCEARSRVFIHESIYDQFVDRFIEKAKRIKVGDPFNKTTHMGALISESHEKTVDDYVKLAQEEGGEVLYGGKRPEGEAYQNGHWYMPTIIGNVSNDMRIAQEEVFGPVVVLMKYTDEKEVLQRANDSIFGLGSAVWTKDHGKAHRLASGLRAGIVMVNNPISAFPGAPFGGFKQSGFGRELGAETLDLYSETKSVVSYVGKKPLNILGVE</sequence>
<protein>
    <submittedName>
        <fullName evidence="5">Aldehyde dehydrogenase family protein</fullName>
        <ecNumber evidence="5">1.2.1.-</ecNumber>
    </submittedName>
</protein>
<dbReference type="InterPro" id="IPR016163">
    <property type="entry name" value="Ald_DH_C"/>
</dbReference>
<comment type="similarity">
    <text evidence="3">Belongs to the aldehyde dehydrogenase family.</text>
</comment>
<evidence type="ECO:0000256" key="1">
    <source>
        <dbReference type="ARBA" id="ARBA00023002"/>
    </source>
</evidence>
<evidence type="ECO:0000313" key="5">
    <source>
        <dbReference type="EMBL" id="WFT75361.1"/>
    </source>
</evidence>
<dbReference type="InterPro" id="IPR016162">
    <property type="entry name" value="Ald_DH_N"/>
</dbReference>